<dbReference type="EMBL" id="MSZX01000010">
    <property type="protein sequence ID" value="OPA74780.1"/>
    <property type="molecule type" value="Genomic_DNA"/>
</dbReference>
<evidence type="ECO:0000256" key="1">
    <source>
        <dbReference type="ARBA" id="ARBA00004651"/>
    </source>
</evidence>
<dbReference type="InterPro" id="IPR051337">
    <property type="entry name" value="OPA_Antiporter"/>
</dbReference>
<dbReference type="STRING" id="1324314.BVG16_23815"/>
<dbReference type="InterPro" id="IPR011701">
    <property type="entry name" value="MFS"/>
</dbReference>
<dbReference type="SUPFAM" id="SSF103473">
    <property type="entry name" value="MFS general substrate transporter"/>
    <property type="match status" value="1"/>
</dbReference>
<evidence type="ECO:0000259" key="7">
    <source>
        <dbReference type="PROSITE" id="PS50850"/>
    </source>
</evidence>
<dbReference type="GO" id="GO:0005886">
    <property type="term" value="C:plasma membrane"/>
    <property type="evidence" value="ECO:0007669"/>
    <property type="project" value="UniProtKB-SubCell"/>
</dbReference>
<feature type="transmembrane region" description="Helical" evidence="6">
    <location>
        <begin position="232"/>
        <end position="253"/>
    </location>
</feature>
<keyword evidence="9" id="KW-1185">Reference proteome</keyword>
<keyword evidence="4 6" id="KW-1133">Transmembrane helix</keyword>
<keyword evidence="5 6" id="KW-0472">Membrane</keyword>
<feature type="transmembrane region" description="Helical" evidence="6">
    <location>
        <begin position="324"/>
        <end position="344"/>
    </location>
</feature>
<feature type="transmembrane region" description="Helical" evidence="6">
    <location>
        <begin position="175"/>
        <end position="198"/>
    </location>
</feature>
<proteinExistence type="predicted"/>
<feature type="transmembrane region" description="Helical" evidence="6">
    <location>
        <begin position="394"/>
        <end position="413"/>
    </location>
</feature>
<comment type="caution">
    <text evidence="8">The sequence shown here is derived from an EMBL/GenBank/DDBJ whole genome shotgun (WGS) entry which is preliminary data.</text>
</comment>
<comment type="subcellular location">
    <subcellularLocation>
        <location evidence="1">Cell membrane</location>
        <topology evidence="1">Multi-pass membrane protein</topology>
    </subcellularLocation>
</comment>
<keyword evidence="2" id="KW-0813">Transport</keyword>
<feature type="domain" description="Major facilitator superfamily (MFS) profile" evidence="7">
    <location>
        <begin position="1"/>
        <end position="418"/>
    </location>
</feature>
<dbReference type="PANTHER" id="PTHR43826:SF3">
    <property type="entry name" value="GLUCOSE-6-PHOSPHATE EXCHANGER SLC37A4"/>
    <property type="match status" value="1"/>
</dbReference>
<accession>A0A1T2X4J9</accession>
<feature type="transmembrane region" description="Helical" evidence="6">
    <location>
        <begin position="299"/>
        <end position="318"/>
    </location>
</feature>
<dbReference type="Pfam" id="PF07690">
    <property type="entry name" value="MFS_1"/>
    <property type="match status" value="1"/>
</dbReference>
<feature type="transmembrane region" description="Helical" evidence="6">
    <location>
        <begin position="12"/>
        <end position="29"/>
    </location>
</feature>
<dbReference type="RefSeq" id="WP_078501693.1">
    <property type="nucleotide sequence ID" value="NZ_MSZX01000010.1"/>
</dbReference>
<dbReference type="Gene3D" id="1.20.1250.20">
    <property type="entry name" value="MFS general substrate transporter like domains"/>
    <property type="match status" value="2"/>
</dbReference>
<keyword evidence="3 6" id="KW-0812">Transmembrane</keyword>
<evidence type="ECO:0000256" key="4">
    <source>
        <dbReference type="ARBA" id="ARBA00022989"/>
    </source>
</evidence>
<dbReference type="GO" id="GO:0035435">
    <property type="term" value="P:phosphate ion transmembrane transport"/>
    <property type="evidence" value="ECO:0007669"/>
    <property type="project" value="TreeGrafter"/>
</dbReference>
<protein>
    <submittedName>
        <fullName evidence="8">MFS transporter</fullName>
    </submittedName>
</protein>
<dbReference type="PROSITE" id="PS50850">
    <property type="entry name" value="MFS"/>
    <property type="match status" value="1"/>
</dbReference>
<feature type="transmembrane region" description="Helical" evidence="6">
    <location>
        <begin position="145"/>
        <end position="163"/>
    </location>
</feature>
<evidence type="ECO:0000256" key="2">
    <source>
        <dbReference type="ARBA" id="ARBA00022448"/>
    </source>
</evidence>
<feature type="transmembrane region" description="Helical" evidence="6">
    <location>
        <begin position="101"/>
        <end position="124"/>
    </location>
</feature>
<feature type="transmembrane region" description="Helical" evidence="6">
    <location>
        <begin position="356"/>
        <end position="374"/>
    </location>
</feature>
<dbReference type="GO" id="GO:0061513">
    <property type="term" value="F:glucose 6-phosphate:phosphate antiporter activity"/>
    <property type="evidence" value="ECO:0007669"/>
    <property type="project" value="TreeGrafter"/>
</dbReference>
<feature type="transmembrane region" description="Helical" evidence="6">
    <location>
        <begin position="49"/>
        <end position="68"/>
    </location>
</feature>
<gene>
    <name evidence="8" type="ORF">BVG16_23815</name>
</gene>
<evidence type="ECO:0000256" key="6">
    <source>
        <dbReference type="SAM" id="Phobius"/>
    </source>
</evidence>
<name>A0A1T2X4J9_9BACL</name>
<organism evidence="8 9">
    <name type="scientific">Paenibacillus selenitireducens</name>
    <dbReference type="NCBI Taxonomy" id="1324314"/>
    <lineage>
        <taxon>Bacteria</taxon>
        <taxon>Bacillati</taxon>
        <taxon>Bacillota</taxon>
        <taxon>Bacilli</taxon>
        <taxon>Bacillales</taxon>
        <taxon>Paenibacillaceae</taxon>
        <taxon>Paenibacillus</taxon>
    </lineage>
</organism>
<dbReference type="AlphaFoldDB" id="A0A1T2X4J9"/>
<evidence type="ECO:0000313" key="9">
    <source>
        <dbReference type="Proteomes" id="UP000190188"/>
    </source>
</evidence>
<dbReference type="PANTHER" id="PTHR43826">
    <property type="entry name" value="GLUCOSE-6-PHOSPHATE EXCHANGER SLC37A4"/>
    <property type="match status" value="1"/>
</dbReference>
<sequence>MSKSNFNRYFQLFLIVIAAGAIYPVIYLRQNYQETILAVFNMSMDQLNIIYSVLGIVFVAGYFPSGLLSDKFSAKKLLVISLLGTAVGGFWFAQVPNYTNVILIFCIWGTFSVFTFWSAHMKLVKLIAKQEEEGRFFGILDGGRGVIEAVLASVAIFIFSRMLGASTLLVDKKAALVTIIYMYSIILVIAAVLVFIFVEDDKKSPKQESLQPDTAKMNLNFKDMAEVFKNKLVLLLGFIIFASYAVTWVTYYFSGFLETNVLVSSVTAGQVMVVVLWMRPIGGIVGGFIADKVGKTNTMIGAITGAGTCLIIMSALPVSAAKPIFYILVVLAGVFVYAIRGTYWSLLGDCRIQDKVLGATIGFVSLIGYLPDIILPLINSQLFKVFGPNGGYNAYFITSAIVGAIGVCLLVVFRSLSKKNEKGVPYAETNNLSG</sequence>
<evidence type="ECO:0000313" key="8">
    <source>
        <dbReference type="EMBL" id="OPA74780.1"/>
    </source>
</evidence>
<evidence type="ECO:0000256" key="3">
    <source>
        <dbReference type="ARBA" id="ARBA00022692"/>
    </source>
</evidence>
<dbReference type="OrthoDB" id="9783227at2"/>
<dbReference type="Proteomes" id="UP000190188">
    <property type="component" value="Unassembled WGS sequence"/>
</dbReference>
<dbReference type="InterPro" id="IPR020846">
    <property type="entry name" value="MFS_dom"/>
</dbReference>
<feature type="transmembrane region" description="Helical" evidence="6">
    <location>
        <begin position="77"/>
        <end position="95"/>
    </location>
</feature>
<dbReference type="InterPro" id="IPR036259">
    <property type="entry name" value="MFS_trans_sf"/>
</dbReference>
<evidence type="ECO:0000256" key="5">
    <source>
        <dbReference type="ARBA" id="ARBA00023136"/>
    </source>
</evidence>
<reference evidence="8 9" key="1">
    <citation type="submission" date="2017-01" db="EMBL/GenBank/DDBJ databases">
        <title>Genome analysis of Paenibacillus selenitrireducens ES3-24.</title>
        <authorList>
            <person name="Xu D."/>
            <person name="Yao R."/>
            <person name="Zheng S."/>
        </authorList>
    </citation>
    <scope>NUCLEOTIDE SEQUENCE [LARGE SCALE GENOMIC DNA]</scope>
    <source>
        <strain evidence="8 9">ES3-24</strain>
    </source>
</reference>
<dbReference type="CDD" id="cd06174">
    <property type="entry name" value="MFS"/>
    <property type="match status" value="1"/>
</dbReference>